<evidence type="ECO:0000313" key="3">
    <source>
        <dbReference type="Proteomes" id="UP000828390"/>
    </source>
</evidence>
<feature type="compositionally biased region" description="Basic and acidic residues" evidence="1">
    <location>
        <begin position="30"/>
        <end position="50"/>
    </location>
</feature>
<dbReference type="AlphaFoldDB" id="A0A9D4JZE1"/>
<name>A0A9D4JZE1_DREPO</name>
<gene>
    <name evidence="2" type="ORF">DPMN_103679</name>
</gene>
<dbReference type="EMBL" id="JAIWYP010000004">
    <property type="protein sequence ID" value="KAH3830435.1"/>
    <property type="molecule type" value="Genomic_DNA"/>
</dbReference>
<comment type="caution">
    <text evidence="2">The sequence shown here is derived from an EMBL/GenBank/DDBJ whole genome shotgun (WGS) entry which is preliminary data.</text>
</comment>
<evidence type="ECO:0000256" key="1">
    <source>
        <dbReference type="SAM" id="MobiDB-lite"/>
    </source>
</evidence>
<protein>
    <submittedName>
        <fullName evidence="2">Uncharacterized protein</fullName>
    </submittedName>
</protein>
<dbReference type="Proteomes" id="UP000828390">
    <property type="component" value="Unassembled WGS sequence"/>
</dbReference>
<sequence length="50" mass="5670">MEPPKGKGREGGHKTPGAVTWMQMLSRWAKHGDTRPETRRQEEASLRPLS</sequence>
<reference evidence="2" key="2">
    <citation type="submission" date="2020-11" db="EMBL/GenBank/DDBJ databases">
        <authorList>
            <person name="McCartney M.A."/>
            <person name="Auch B."/>
            <person name="Kono T."/>
            <person name="Mallez S."/>
            <person name="Becker A."/>
            <person name="Gohl D.M."/>
            <person name="Silverstein K.A.T."/>
            <person name="Koren S."/>
            <person name="Bechman K.B."/>
            <person name="Herman A."/>
            <person name="Abrahante J.E."/>
            <person name="Garbe J."/>
        </authorList>
    </citation>
    <scope>NUCLEOTIDE SEQUENCE</scope>
    <source>
        <strain evidence="2">Duluth1</strain>
        <tissue evidence="2">Whole animal</tissue>
    </source>
</reference>
<feature type="region of interest" description="Disordered" evidence="1">
    <location>
        <begin position="29"/>
        <end position="50"/>
    </location>
</feature>
<organism evidence="2 3">
    <name type="scientific">Dreissena polymorpha</name>
    <name type="common">Zebra mussel</name>
    <name type="synonym">Mytilus polymorpha</name>
    <dbReference type="NCBI Taxonomy" id="45954"/>
    <lineage>
        <taxon>Eukaryota</taxon>
        <taxon>Metazoa</taxon>
        <taxon>Spiralia</taxon>
        <taxon>Lophotrochozoa</taxon>
        <taxon>Mollusca</taxon>
        <taxon>Bivalvia</taxon>
        <taxon>Autobranchia</taxon>
        <taxon>Heteroconchia</taxon>
        <taxon>Euheterodonta</taxon>
        <taxon>Imparidentia</taxon>
        <taxon>Neoheterodontei</taxon>
        <taxon>Myida</taxon>
        <taxon>Dreissenoidea</taxon>
        <taxon>Dreissenidae</taxon>
        <taxon>Dreissena</taxon>
    </lineage>
</organism>
<evidence type="ECO:0000313" key="2">
    <source>
        <dbReference type="EMBL" id="KAH3830435.1"/>
    </source>
</evidence>
<accession>A0A9D4JZE1</accession>
<proteinExistence type="predicted"/>
<keyword evidence="3" id="KW-1185">Reference proteome</keyword>
<reference evidence="2" key="1">
    <citation type="journal article" date="2019" name="bioRxiv">
        <title>The Genome of the Zebra Mussel, Dreissena polymorpha: A Resource for Invasive Species Research.</title>
        <authorList>
            <person name="McCartney M.A."/>
            <person name="Auch B."/>
            <person name="Kono T."/>
            <person name="Mallez S."/>
            <person name="Zhang Y."/>
            <person name="Obille A."/>
            <person name="Becker A."/>
            <person name="Abrahante J.E."/>
            <person name="Garbe J."/>
            <person name="Badalamenti J.P."/>
            <person name="Herman A."/>
            <person name="Mangelson H."/>
            <person name="Liachko I."/>
            <person name="Sullivan S."/>
            <person name="Sone E.D."/>
            <person name="Koren S."/>
            <person name="Silverstein K.A.T."/>
            <person name="Beckman K.B."/>
            <person name="Gohl D.M."/>
        </authorList>
    </citation>
    <scope>NUCLEOTIDE SEQUENCE</scope>
    <source>
        <strain evidence="2">Duluth1</strain>
        <tissue evidence="2">Whole animal</tissue>
    </source>
</reference>